<dbReference type="Gene3D" id="2.60.40.10">
    <property type="entry name" value="Immunoglobulins"/>
    <property type="match status" value="1"/>
</dbReference>
<evidence type="ECO:0000313" key="3">
    <source>
        <dbReference type="EMBL" id="PEH40462.1"/>
    </source>
</evidence>
<keyword evidence="1" id="KW-0732">Signal</keyword>
<proteinExistence type="predicted"/>
<dbReference type="RefSeq" id="WP_098153392.1">
    <property type="nucleotide sequence ID" value="NZ_PDDY01000003.1"/>
</dbReference>
<accession>A0A2A7SAF5</accession>
<reference evidence="4" key="1">
    <citation type="submission" date="2017-09" db="EMBL/GenBank/DDBJ databases">
        <title>FDA dAtabase for Regulatory Grade micrObial Sequences (FDA-ARGOS): Supporting development and validation of Infectious Disease Dx tests.</title>
        <authorList>
            <person name="Minogue T."/>
            <person name="Wolcott M."/>
            <person name="Wasieloski L."/>
            <person name="Aguilar W."/>
            <person name="Moore D."/>
            <person name="Tallon L."/>
            <person name="Sadzewicz L."/>
            <person name="Ott S."/>
            <person name="Zhao X."/>
            <person name="Nagaraj S."/>
            <person name="Vavikolanu K."/>
            <person name="Aluvathingal J."/>
            <person name="Nadendla S."/>
            <person name="Sichtig H."/>
        </authorList>
    </citation>
    <scope>NUCLEOTIDE SEQUENCE [LARGE SCALE GENOMIC DNA]</scope>
    <source>
        <strain evidence="4">FDAARGOS_390</strain>
    </source>
</reference>
<comment type="caution">
    <text evidence="3">The sequence shown here is derived from an EMBL/GenBank/DDBJ whole genome shotgun (WGS) entry which is preliminary data.</text>
</comment>
<dbReference type="Pfam" id="PF12245">
    <property type="entry name" value="Big_3_2"/>
    <property type="match status" value="1"/>
</dbReference>
<dbReference type="Proteomes" id="UP000220629">
    <property type="component" value="Unassembled WGS sequence"/>
</dbReference>
<dbReference type="SMART" id="SM00089">
    <property type="entry name" value="PKD"/>
    <property type="match status" value="2"/>
</dbReference>
<dbReference type="InterPro" id="IPR000601">
    <property type="entry name" value="PKD_dom"/>
</dbReference>
<dbReference type="InterPro" id="IPR035986">
    <property type="entry name" value="PKD_dom_sf"/>
</dbReference>
<name>A0A2A7SAF5_BURGA</name>
<gene>
    <name evidence="3" type="ORF">CRM94_17260</name>
</gene>
<evidence type="ECO:0000313" key="4">
    <source>
        <dbReference type="Proteomes" id="UP000220629"/>
    </source>
</evidence>
<evidence type="ECO:0000256" key="1">
    <source>
        <dbReference type="SAM" id="SignalP"/>
    </source>
</evidence>
<feature type="domain" description="PKD" evidence="2">
    <location>
        <begin position="1336"/>
        <end position="1419"/>
    </location>
</feature>
<dbReference type="InterPro" id="IPR022409">
    <property type="entry name" value="PKD/Chitinase_dom"/>
</dbReference>
<dbReference type="InterPro" id="IPR025429">
    <property type="entry name" value="DUF4165"/>
</dbReference>
<dbReference type="InterPro" id="IPR013783">
    <property type="entry name" value="Ig-like_fold"/>
</dbReference>
<feature type="domain" description="PKD" evidence="2">
    <location>
        <begin position="1553"/>
        <end position="1614"/>
    </location>
</feature>
<feature type="chain" id="PRO_5012947465" description="PKD domain-containing protein" evidence="1">
    <location>
        <begin position="39"/>
        <end position="1791"/>
    </location>
</feature>
<evidence type="ECO:0000259" key="2">
    <source>
        <dbReference type="PROSITE" id="PS50093"/>
    </source>
</evidence>
<dbReference type="Pfam" id="PF13750">
    <property type="entry name" value="Big_3_3"/>
    <property type="match status" value="1"/>
</dbReference>
<dbReference type="EMBL" id="PDDY01000003">
    <property type="protein sequence ID" value="PEH40462.1"/>
    <property type="molecule type" value="Genomic_DNA"/>
</dbReference>
<dbReference type="Pfam" id="PF13752">
    <property type="entry name" value="DUF4165"/>
    <property type="match status" value="1"/>
</dbReference>
<dbReference type="InterPro" id="IPR022038">
    <property type="entry name" value="Ig-like_bact"/>
</dbReference>
<sequence length="1791" mass="185213">MKIVSGRSWGGRGGPCRSPWWRAAALAVGLGLASAAHADLLQYSFTAVDGTQKTLTPTAGYANASGSITFTLDAGVTNKVQVKLLSGGGQTISSAVSGQLGPSNTLTVNGNTYYGAQLQLATPSDGSYTIEADVLSSGGALISSATYPLVQASKGPSAGSIVGVGYGMCNSTLKGTVYNSQTLCTISQNAVLSAFQSLLFGIQNVKDTGAGIASITLTTKSADTGAIFTTSAARLDASTGIAAIGDGTNWIWLGPGNSSTSFTGNMIAEFDLVDKAGNKTSISEPFIWTNNIAGPADWAIAGVFNPNSSNNPVPGSPFVGYDAYTPGMTTYSNPVKYIVRIPLNEWYETSPTGWFIAGSGAPASSMVADYKDAQYAYKVVSISYNPTGDTGQTLYWASISSGEGNGLNYDLKLSNTAPGTPTIVGFTYVTDQGTLSVAPGSPHYLYHTTLNVSQITIDVVPQNYDQVLKDNVQIFSGSNDEIISSSNITCSIPAGQSSCTLAGPFARSGTAGINTTYLDYMSLWNTTGTLIGPVLTVPVFDIDEGVPTFTSASFDQKSLSISATGVKQTTGTAWSDLNVTAASIKATSTKTGATTELAAALQTSGLGFTITGSAGGLPDGNYDFQVSVTDTAGNIATQDVGTFLIDRTPPTIGFNLTNGGSVSSISNILMTLSDPFDPAPTVKSAALSGGPTGINIQLPVQSTSGANQYALLYPVLFPSLSAGQSYTLTVVAVNKYGITGSSTVSFLYAPPTITPVGFNNGVARLPAIAQVIATIKTPALTLANGQAVTGQYEVQATLRSDSTIPLSVGGIAVQPGTTVTVSPSYDLTKSGSVLTFPISPGTTGAVGKAYLLLTTLAPNAPVVEAEIDTWTPSQEISLVPVGSSPSYTVDVAPITLQATQSQASSSDCVGGIEYALPSNITARGGTLPGGGYSCAIQVDDALSTAQSLSTTQQGVRGYLHAVGQNSIVYETGVLYRDLATNQVAFYSAGQQTLNMTGTSLQDAAPTIQFLPGNGTQAANSSLANPIALLGNNQYAGNLKATAPNPGLTMVVTDPTGKKTTLATQNNSVGDQVYTSDNTLWDKQDFAFDTYYTLRPDVVWHTDLNLTVEPPTVTINLGRQSSTLVSTADATISGQVGIQMGGKLTYLATTMGDWRVQAYEKVVTRGSNGIITSTSLEPLGATPVSVNSDGTFAVPVGELPAGSVDIVIKATLFNNGSATDRTISAADLQLSVQDGSAIPATIKVAQATSGVITPSAPFVPALNVLVDTKRQQNISVIHWFVSTDAGATWNAAGDTTALGLRPQLTMSGTYTYKAVVVNKYSQLTTETNSVSVEAFQRPSLTISGPTAGYVGTPVTFTGVSNLSDTAFSWTVRNGYADTHPQTFTGSTITVTPTTAGTLYITLAGQEATGSIANPVRTVQVSGMYAVASLKLPQPVITGSHTLETGKAATFNVVQNSPFMKSAVTNQQIDGAWILPDGTTQSGFDPLTFTVQPGQTQVQFQSWVTGLQSSSTTTTTYTFTTWTYVFPQMVLTTSMPNNQAPAQGVFIANYKNPADARSTGGEKFTYTWSLPLGTTVVSKNGSTMGLLFSQPGEQQVAVTIADTRGNSQTLMQTVNILPPAQLAATLALQGSDKWSRAPSNVQAHLTITSMPKGDQLQSIVYSLDGTAALTSTNASALAVIPVSTAGDHTISATITTKSGATTTASQSFSLITGDSPTCTITQSGSSTNVVLRESCTVDQGSIAGVKWSVNGQATNLSAAYITFSGTTLQTLQNASVTATTDKGQTGTATWSMP</sequence>
<feature type="signal peptide" evidence="1">
    <location>
        <begin position="1"/>
        <end position="38"/>
    </location>
</feature>
<dbReference type="PROSITE" id="PS50093">
    <property type="entry name" value="PKD"/>
    <property type="match status" value="2"/>
</dbReference>
<organism evidence="3 4">
    <name type="scientific">Burkholderia gladioli</name>
    <name type="common">Pseudomonas marginata</name>
    <name type="synonym">Phytomonas marginata</name>
    <dbReference type="NCBI Taxonomy" id="28095"/>
    <lineage>
        <taxon>Bacteria</taxon>
        <taxon>Pseudomonadati</taxon>
        <taxon>Pseudomonadota</taxon>
        <taxon>Betaproteobacteria</taxon>
        <taxon>Burkholderiales</taxon>
        <taxon>Burkholderiaceae</taxon>
        <taxon>Burkholderia</taxon>
    </lineage>
</organism>
<dbReference type="SUPFAM" id="SSF49299">
    <property type="entry name" value="PKD domain"/>
    <property type="match status" value="1"/>
</dbReference>
<protein>
    <recommendedName>
        <fullName evidence="2">PKD domain-containing protein</fullName>
    </recommendedName>
</protein>